<proteinExistence type="predicted"/>
<keyword evidence="3" id="KW-1185">Reference proteome</keyword>
<geneLocation type="plasmid" evidence="2 3">
    <name>unnamed</name>
</geneLocation>
<dbReference type="RefSeq" id="WP_369595959.1">
    <property type="nucleotide sequence ID" value="NZ_CP045836.1"/>
</dbReference>
<keyword evidence="2" id="KW-0614">Plasmid</keyword>
<dbReference type="EMBL" id="CP045836">
    <property type="protein sequence ID" value="QGG54053.1"/>
    <property type="molecule type" value="Genomic_DNA"/>
</dbReference>
<name>A0ABX6DHT7_9BACI</name>
<protein>
    <submittedName>
        <fullName evidence="2">Uncharacterized protein</fullName>
    </submittedName>
</protein>
<organism evidence="2 3">
    <name type="scientific">Lysinibacillus pakistanensis</name>
    <dbReference type="NCBI Taxonomy" id="759811"/>
    <lineage>
        <taxon>Bacteria</taxon>
        <taxon>Bacillati</taxon>
        <taxon>Bacillota</taxon>
        <taxon>Bacilli</taxon>
        <taxon>Bacillales</taxon>
        <taxon>Bacillaceae</taxon>
        <taxon>Lysinibacillus</taxon>
    </lineage>
</organism>
<accession>A0ABX6DHT7</accession>
<gene>
    <name evidence="1" type="ORF">GDS87_24345</name>
    <name evidence="2" type="ORF">GDS87_24630</name>
</gene>
<sequence>MIELIFEMLYLSEHYGQSELIEIAKGKNELPEDWKDVMAQIKRKKAWQKKG</sequence>
<evidence type="ECO:0000313" key="2">
    <source>
        <dbReference type="EMBL" id="QGG54109.1"/>
    </source>
</evidence>
<evidence type="ECO:0000313" key="1">
    <source>
        <dbReference type="EMBL" id="QGG54053.1"/>
    </source>
</evidence>
<dbReference type="Proteomes" id="UP000373269">
    <property type="component" value="Plasmid unnamed"/>
</dbReference>
<reference evidence="2 3" key="1">
    <citation type="submission" date="2019-11" db="EMBL/GenBank/DDBJ databases">
        <title>Whole Genome Sequencing and Comparative Genomic Analyses of Lysinibacillus pakistanensis LZH-9, a Halotolerant Strain with Excellent COD Removal Capability.</title>
        <authorList>
            <person name="Zhou H."/>
        </authorList>
    </citation>
    <scope>NUCLEOTIDE SEQUENCE [LARGE SCALE GENOMIC DNA]</scope>
    <source>
        <strain evidence="2 3">LZH-9</strain>
        <plasmid evidence="2 3">unnamed</plasmid>
    </source>
</reference>
<evidence type="ECO:0000313" key="3">
    <source>
        <dbReference type="Proteomes" id="UP000373269"/>
    </source>
</evidence>
<dbReference type="EMBL" id="CP045836">
    <property type="protein sequence ID" value="QGG54109.1"/>
    <property type="molecule type" value="Genomic_DNA"/>
</dbReference>